<accession>V5F0W0</accession>
<dbReference type="OrthoDB" id="8590202at2"/>
<comment type="catalytic activity">
    <reaction evidence="2">
        <text>N(4)-acetylcytidine + H2O = cytidine + acetate + H(+)</text>
        <dbReference type="Rhea" id="RHEA:62932"/>
        <dbReference type="ChEBI" id="CHEBI:15377"/>
        <dbReference type="ChEBI" id="CHEBI:15378"/>
        <dbReference type="ChEBI" id="CHEBI:17562"/>
        <dbReference type="ChEBI" id="CHEBI:30089"/>
        <dbReference type="ChEBI" id="CHEBI:70989"/>
        <dbReference type="EC" id="3.5.1.135"/>
    </reaction>
</comment>
<feature type="active site" description="Proton donor" evidence="2">
    <location>
        <position position="74"/>
    </location>
</feature>
<sequence length="104" mass="12019">MSLTSMTFFERFESDILAGKKTITIRDENECDFAPNSIVEVATYEDNRWFCQLRIISVTPVLFDELTDFHASQENMTLPELKSVIADIYPNINKLFVITYQKVG</sequence>
<dbReference type="Proteomes" id="UP000017800">
    <property type="component" value="Unassembled WGS sequence"/>
</dbReference>
<dbReference type="EMBL" id="BAUJ01000009">
    <property type="protein sequence ID" value="GAD88759.1"/>
    <property type="molecule type" value="Genomic_DNA"/>
</dbReference>
<dbReference type="GO" id="GO:0016813">
    <property type="term" value="F:hydrolase activity, acting on carbon-nitrogen (but not peptide) bonds, in linear amidines"/>
    <property type="evidence" value="ECO:0007669"/>
    <property type="project" value="UniProtKB-UniRule"/>
</dbReference>
<reference evidence="4 5" key="1">
    <citation type="submission" date="2013-10" db="EMBL/GenBank/DDBJ databases">
        <authorList>
            <person name="Ichikawa N."/>
            <person name="Kimura A."/>
            <person name="Ohji S."/>
            <person name="Hosoyama A."/>
            <person name="Fujita N."/>
        </authorList>
    </citation>
    <scope>NUCLEOTIDE SEQUENCE [LARGE SCALE GENOMIC DNA]</scope>
    <source>
        <strain evidence="4 5">NBRC 102217</strain>
    </source>
</reference>
<proteinExistence type="inferred from homology"/>
<comment type="function">
    <text evidence="2">Catalyzes the hydrolysis of N(4)-acetylcytidine (ac4C).</text>
</comment>
<dbReference type="Gene3D" id="2.30.130.30">
    <property type="entry name" value="Hypothetical protein"/>
    <property type="match status" value="1"/>
</dbReference>
<dbReference type="GO" id="GO:0005829">
    <property type="term" value="C:cytosol"/>
    <property type="evidence" value="ECO:0007669"/>
    <property type="project" value="TreeGrafter"/>
</dbReference>
<dbReference type="SMART" id="SM01022">
    <property type="entry name" value="ASCH"/>
    <property type="match status" value="1"/>
</dbReference>
<dbReference type="SUPFAM" id="SSF88697">
    <property type="entry name" value="PUA domain-like"/>
    <property type="match status" value="1"/>
</dbReference>
<reference evidence="4 5" key="2">
    <citation type="submission" date="2013-11" db="EMBL/GenBank/DDBJ databases">
        <title>Whole genome shotgun sequence of Vibrio halioticoli NBRC 102217.</title>
        <authorList>
            <person name="Isaki S."/>
            <person name="Kimura A."/>
            <person name="Ohji S."/>
            <person name="Hosoyama A."/>
            <person name="Fujita N."/>
            <person name="Hashimoto M."/>
            <person name="Hosoyama Y."/>
            <person name="Yamazoe A."/>
        </authorList>
    </citation>
    <scope>NUCLEOTIDE SEQUENCE [LARGE SCALE GENOMIC DNA]</scope>
    <source>
        <strain evidence="4 5">NBRC 102217</strain>
    </source>
</reference>
<keyword evidence="5" id="KW-1185">Reference proteome</keyword>
<dbReference type="PANTHER" id="PTHR38088">
    <property type="entry name" value="UCP029143 FAMILY PROTEIN"/>
    <property type="match status" value="1"/>
</dbReference>
<feature type="domain" description="ASCH" evidence="3">
    <location>
        <begin position="6"/>
        <end position="104"/>
    </location>
</feature>
<comment type="catalytic activity">
    <reaction evidence="2">
        <text>N(4)-acetyl-2'-deoxycytidine + H2O = 2'-deoxycytidine + acetate + H(+)</text>
        <dbReference type="Rhea" id="RHEA:62936"/>
        <dbReference type="ChEBI" id="CHEBI:15377"/>
        <dbReference type="ChEBI" id="CHEBI:15378"/>
        <dbReference type="ChEBI" id="CHEBI:15698"/>
        <dbReference type="ChEBI" id="CHEBI:30089"/>
        <dbReference type="ChEBI" id="CHEBI:146133"/>
        <dbReference type="EC" id="3.5.1.135"/>
    </reaction>
</comment>
<dbReference type="InterPro" id="IPR015947">
    <property type="entry name" value="PUA-like_sf"/>
</dbReference>
<dbReference type="InterPro" id="IPR007374">
    <property type="entry name" value="ASCH_domain"/>
</dbReference>
<evidence type="ECO:0000313" key="4">
    <source>
        <dbReference type="EMBL" id="GAD88759.1"/>
    </source>
</evidence>
<feature type="active site" description="Proton acceptor" evidence="2">
    <location>
        <position position="21"/>
    </location>
</feature>
<evidence type="ECO:0000313" key="5">
    <source>
        <dbReference type="Proteomes" id="UP000017800"/>
    </source>
</evidence>
<dbReference type="CDD" id="cd06552">
    <property type="entry name" value="ASCH_yqfb_like"/>
    <property type="match status" value="1"/>
</dbReference>
<protein>
    <recommendedName>
        <fullName evidence="2">N(4)-acetylcytidine amidohydrolase</fullName>
        <shortName evidence="2">ac4C amidohydrolase</shortName>
        <ecNumber evidence="2">3.5.1.135</ecNumber>
    </recommendedName>
</protein>
<dbReference type="HAMAP" id="MF_00684">
    <property type="entry name" value="ac4C_amidohydr"/>
    <property type="match status" value="1"/>
</dbReference>
<dbReference type="PIRSF" id="PIRSF029143">
    <property type="entry name" value="UCP029143"/>
    <property type="match status" value="1"/>
</dbReference>
<comment type="caution">
    <text evidence="4">The sequence shown here is derived from an EMBL/GenBank/DDBJ whole genome shotgun (WGS) entry which is preliminary data.</text>
</comment>
<dbReference type="eggNOG" id="COG3097">
    <property type="taxonomic scope" value="Bacteria"/>
</dbReference>
<gene>
    <name evidence="4" type="ORF">VHA01S_009_00460</name>
</gene>
<dbReference type="AlphaFoldDB" id="V5F0W0"/>
<keyword evidence="1 2" id="KW-0378">Hydrolase</keyword>
<feature type="active site" description="Nucleophile" evidence="2">
    <location>
        <position position="24"/>
    </location>
</feature>
<dbReference type="InterPro" id="IPR008314">
    <property type="entry name" value="AC4CH"/>
</dbReference>
<comment type="catalytic activity">
    <reaction evidence="2">
        <text>N(4)-acetylcytosine + H2O = cytosine + acetate + H(+)</text>
        <dbReference type="Rhea" id="RHEA:62940"/>
        <dbReference type="ChEBI" id="CHEBI:15377"/>
        <dbReference type="ChEBI" id="CHEBI:15378"/>
        <dbReference type="ChEBI" id="CHEBI:16040"/>
        <dbReference type="ChEBI" id="CHEBI:30089"/>
        <dbReference type="ChEBI" id="CHEBI:146134"/>
        <dbReference type="EC" id="3.5.1.135"/>
    </reaction>
</comment>
<organism evidence="4 5">
    <name type="scientific">Vibrio halioticoli NBRC 102217</name>
    <dbReference type="NCBI Taxonomy" id="1219072"/>
    <lineage>
        <taxon>Bacteria</taxon>
        <taxon>Pseudomonadati</taxon>
        <taxon>Pseudomonadota</taxon>
        <taxon>Gammaproteobacteria</taxon>
        <taxon>Vibrionales</taxon>
        <taxon>Vibrionaceae</taxon>
        <taxon>Vibrio</taxon>
    </lineage>
</organism>
<evidence type="ECO:0000256" key="1">
    <source>
        <dbReference type="ARBA" id="ARBA00022801"/>
    </source>
</evidence>
<dbReference type="PANTHER" id="PTHR38088:SF2">
    <property type="entry name" value="UCP029143 FAMILY PROTEIN"/>
    <property type="match status" value="1"/>
</dbReference>
<name>V5F0W0_9VIBR</name>
<dbReference type="EC" id="3.5.1.135" evidence="2"/>
<evidence type="ECO:0000256" key="2">
    <source>
        <dbReference type="HAMAP-Rule" id="MF_00684"/>
    </source>
</evidence>
<evidence type="ECO:0000259" key="3">
    <source>
        <dbReference type="SMART" id="SM01022"/>
    </source>
</evidence>
<comment type="similarity">
    <text evidence="2">Belongs to the N(4)-acetylcytidine amidohydrolase family.</text>
</comment>
<dbReference type="Pfam" id="PF04266">
    <property type="entry name" value="ASCH"/>
    <property type="match status" value="1"/>
</dbReference>
<dbReference type="NCBIfam" id="NF003443">
    <property type="entry name" value="PRK04980.1"/>
    <property type="match status" value="1"/>
</dbReference>